<keyword evidence="2" id="KW-1185">Reference proteome</keyword>
<reference evidence="1 2" key="1">
    <citation type="submission" date="2017-05" db="EMBL/GenBank/DDBJ databases">
        <authorList>
            <person name="Varghese N."/>
            <person name="Submissions S."/>
        </authorList>
    </citation>
    <scope>NUCLEOTIDE SEQUENCE [LARGE SCALE GENOMIC DNA]</scope>
    <source>
        <strain evidence="1 2">DSM 45474</strain>
    </source>
</reference>
<evidence type="ECO:0008006" key="3">
    <source>
        <dbReference type="Google" id="ProtNLM"/>
    </source>
</evidence>
<dbReference type="Pfam" id="PF08892">
    <property type="entry name" value="YqcI_YcgG"/>
    <property type="match status" value="1"/>
</dbReference>
<dbReference type="InterPro" id="IPR014988">
    <property type="entry name" value="Uncharacterised_YqcI/YcgG"/>
</dbReference>
<sequence length="236" mass="27961">MIEAYGTEDWRCKSFIHFQENILDESSPFPCYFAVEAEKKGLARYIFIDSPYDKNELNRLRDGLYEYIQVYQKIGKRTTFITFFKPSSNNLQAEDYKRQFWHVLQYLANHDPDPWPSDIPHNPEDPKWEFCFAGEPIFVVARAPFYSARKSRYTPYALEITMQPRGTLDDITGDTKKGKQVRKTIRERLKQYDLIPPHPDIGDYGTEQTREWMQYILPDTNEESVVRCPFTKKGRD</sequence>
<dbReference type="PANTHER" id="PTHR40045:SF1">
    <property type="entry name" value="YQCI_YCGG FAMILY PROTEIN"/>
    <property type="match status" value="1"/>
</dbReference>
<gene>
    <name evidence="1" type="ORF">SAMN06264849_107113</name>
</gene>
<evidence type="ECO:0000313" key="2">
    <source>
        <dbReference type="Proteomes" id="UP000315636"/>
    </source>
</evidence>
<protein>
    <recommendedName>
        <fullName evidence="3">YqcI/YcgG family protein</fullName>
    </recommendedName>
</protein>
<name>A0A521E139_9BACL</name>
<organism evidence="1 2">
    <name type="scientific">Melghirimyces algeriensis</name>
    <dbReference type="NCBI Taxonomy" id="910412"/>
    <lineage>
        <taxon>Bacteria</taxon>
        <taxon>Bacillati</taxon>
        <taxon>Bacillota</taxon>
        <taxon>Bacilli</taxon>
        <taxon>Bacillales</taxon>
        <taxon>Thermoactinomycetaceae</taxon>
        <taxon>Melghirimyces</taxon>
    </lineage>
</organism>
<evidence type="ECO:0000313" key="1">
    <source>
        <dbReference type="EMBL" id="SMO77687.1"/>
    </source>
</evidence>
<dbReference type="EMBL" id="FXTI01000007">
    <property type="protein sequence ID" value="SMO77687.1"/>
    <property type="molecule type" value="Genomic_DNA"/>
</dbReference>
<dbReference type="PANTHER" id="PTHR40045">
    <property type="entry name" value="YCGG FAMILY PROTEIN"/>
    <property type="match status" value="1"/>
</dbReference>
<dbReference type="AlphaFoldDB" id="A0A521E139"/>
<proteinExistence type="predicted"/>
<dbReference type="Proteomes" id="UP000315636">
    <property type="component" value="Unassembled WGS sequence"/>
</dbReference>
<accession>A0A521E139</accession>
<dbReference type="RefSeq" id="WP_246064931.1">
    <property type="nucleotide sequence ID" value="NZ_FXTI01000007.1"/>
</dbReference>